<dbReference type="InterPro" id="IPR001680">
    <property type="entry name" value="WD40_rpt"/>
</dbReference>
<evidence type="ECO:0000256" key="1">
    <source>
        <dbReference type="ARBA" id="ARBA00022574"/>
    </source>
</evidence>
<proteinExistence type="predicted"/>
<dbReference type="PROSITE" id="PS50294">
    <property type="entry name" value="WD_REPEATS_REGION"/>
    <property type="match status" value="1"/>
</dbReference>
<gene>
    <name evidence="4" type="ORF">BpHYR1_034849</name>
</gene>
<comment type="caution">
    <text evidence="4">The sequence shown here is derived from an EMBL/GenBank/DDBJ whole genome shotgun (WGS) entry which is preliminary data.</text>
</comment>
<reference evidence="4 5" key="1">
    <citation type="journal article" date="2018" name="Sci. Rep.">
        <title>Genomic signatures of local adaptation to the degree of environmental predictability in rotifers.</title>
        <authorList>
            <person name="Franch-Gras L."/>
            <person name="Hahn C."/>
            <person name="Garcia-Roger E.M."/>
            <person name="Carmona M.J."/>
            <person name="Serra M."/>
            <person name="Gomez A."/>
        </authorList>
    </citation>
    <scope>NUCLEOTIDE SEQUENCE [LARGE SCALE GENOMIC DNA]</scope>
    <source>
        <strain evidence="4">HYR1</strain>
    </source>
</reference>
<dbReference type="SUPFAM" id="SSF50978">
    <property type="entry name" value="WD40 repeat-like"/>
    <property type="match status" value="1"/>
</dbReference>
<feature type="repeat" description="WD" evidence="3">
    <location>
        <begin position="159"/>
        <end position="199"/>
    </location>
</feature>
<feature type="repeat" description="WD" evidence="3">
    <location>
        <begin position="200"/>
        <end position="240"/>
    </location>
</feature>
<dbReference type="Proteomes" id="UP000276133">
    <property type="component" value="Unassembled WGS sequence"/>
</dbReference>
<dbReference type="InterPro" id="IPR036322">
    <property type="entry name" value="WD40_repeat_dom_sf"/>
</dbReference>
<dbReference type="PANTHER" id="PTHR22847:SF637">
    <property type="entry name" value="WD REPEAT DOMAIN 5B"/>
    <property type="match status" value="1"/>
</dbReference>
<feature type="repeat" description="WD" evidence="3">
    <location>
        <begin position="241"/>
        <end position="271"/>
    </location>
</feature>
<evidence type="ECO:0000313" key="4">
    <source>
        <dbReference type="EMBL" id="RMZ94900.1"/>
    </source>
</evidence>
<dbReference type="PANTHER" id="PTHR22847">
    <property type="entry name" value="WD40 REPEAT PROTEIN"/>
    <property type="match status" value="1"/>
</dbReference>
<evidence type="ECO:0000256" key="2">
    <source>
        <dbReference type="ARBA" id="ARBA00022737"/>
    </source>
</evidence>
<protein>
    <submittedName>
        <fullName evidence="4">Fis family transcriptional regulator</fullName>
    </submittedName>
</protein>
<organism evidence="4 5">
    <name type="scientific">Brachionus plicatilis</name>
    <name type="common">Marine rotifer</name>
    <name type="synonym">Brachionus muelleri</name>
    <dbReference type="NCBI Taxonomy" id="10195"/>
    <lineage>
        <taxon>Eukaryota</taxon>
        <taxon>Metazoa</taxon>
        <taxon>Spiralia</taxon>
        <taxon>Gnathifera</taxon>
        <taxon>Rotifera</taxon>
        <taxon>Eurotatoria</taxon>
        <taxon>Monogononta</taxon>
        <taxon>Pseudotrocha</taxon>
        <taxon>Ploima</taxon>
        <taxon>Brachionidae</taxon>
        <taxon>Brachionus</taxon>
    </lineage>
</organism>
<accession>A0A3M7P7Z4</accession>
<dbReference type="EMBL" id="REGN01012736">
    <property type="protein sequence ID" value="RMZ94900.1"/>
    <property type="molecule type" value="Genomic_DNA"/>
</dbReference>
<dbReference type="Pfam" id="PF00400">
    <property type="entry name" value="WD40"/>
    <property type="match status" value="3"/>
</dbReference>
<dbReference type="AlphaFoldDB" id="A0A3M7P7Z4"/>
<dbReference type="STRING" id="10195.A0A3M7P7Z4"/>
<dbReference type="PROSITE" id="PS50082">
    <property type="entry name" value="WD_REPEATS_2"/>
    <property type="match status" value="3"/>
</dbReference>
<name>A0A3M7P7Z4_BRAPC</name>
<dbReference type="GO" id="GO:1990234">
    <property type="term" value="C:transferase complex"/>
    <property type="evidence" value="ECO:0007669"/>
    <property type="project" value="UniProtKB-ARBA"/>
</dbReference>
<evidence type="ECO:0000256" key="3">
    <source>
        <dbReference type="PROSITE-ProRule" id="PRU00221"/>
    </source>
</evidence>
<dbReference type="SMART" id="SM00320">
    <property type="entry name" value="WD40"/>
    <property type="match status" value="5"/>
</dbReference>
<dbReference type="InterPro" id="IPR015943">
    <property type="entry name" value="WD40/YVTN_repeat-like_dom_sf"/>
</dbReference>
<dbReference type="OrthoDB" id="20669at2759"/>
<evidence type="ECO:0000313" key="5">
    <source>
        <dbReference type="Proteomes" id="UP000276133"/>
    </source>
</evidence>
<keyword evidence="5" id="KW-1185">Reference proteome</keyword>
<sequence length="327" mass="37649">MKIYCNKVQLTILHFVAESLKNKVLNNTMIKKIHLILVKDSYRSNLYLDRLPRNKFRFLTVSMDGAFRKWVSSKPECTETFQSNEEVSFSKIINGNVLLTIGESVKLWEINSFKLVKSLPKFADFVKSYKLNGNRIFVSFENGLLECWNLDSKKCVFSILAHTDVITSIKLVRNKYILTSGKDAKIFLWKYDTGEQIRLFEAHKDKVFRLKIISDTIFASCSADKTICIWNIDNNKCIKMLVGHQSKILNMKFGNNILVSASLDCTIRYWDGSNGHTQGIAYLKLFLEENRMVSTSIGRKFEGHEDFILAAKMVYRDFLLSASHDGT</sequence>
<dbReference type="Gene3D" id="2.130.10.10">
    <property type="entry name" value="YVTN repeat-like/Quinoprotein amine dehydrogenase"/>
    <property type="match status" value="2"/>
</dbReference>
<keyword evidence="1 3" id="KW-0853">WD repeat</keyword>
<keyword evidence="2" id="KW-0677">Repeat</keyword>
<feature type="non-terminal residue" evidence="4">
    <location>
        <position position="327"/>
    </location>
</feature>